<evidence type="ECO:0000256" key="1">
    <source>
        <dbReference type="ARBA" id="ARBA00004141"/>
    </source>
</evidence>
<keyword evidence="8" id="KW-1185">Reference proteome</keyword>
<evidence type="ECO:0000313" key="7">
    <source>
        <dbReference type="EMBL" id="TDQ70093.1"/>
    </source>
</evidence>
<dbReference type="NCBIfam" id="NF038013">
    <property type="entry name" value="AceTr_1"/>
    <property type="match status" value="1"/>
</dbReference>
<keyword evidence="5 6" id="KW-0472">Membrane</keyword>
<dbReference type="AlphaFoldDB" id="A0A484F707"/>
<dbReference type="Proteomes" id="UP000294855">
    <property type="component" value="Unassembled WGS sequence"/>
</dbReference>
<evidence type="ECO:0000256" key="3">
    <source>
        <dbReference type="ARBA" id="ARBA00022692"/>
    </source>
</evidence>
<feature type="transmembrane region" description="Helical" evidence="6">
    <location>
        <begin position="20"/>
        <end position="40"/>
    </location>
</feature>
<comment type="subcellular location">
    <subcellularLocation>
        <location evidence="1">Membrane</location>
        <topology evidence="1">Multi-pass membrane protein</topology>
    </subcellularLocation>
</comment>
<comment type="similarity">
    <text evidence="2">Belongs to the acetate uptake transporter (AceTr) (TC 2.A.96) family.</text>
</comment>
<dbReference type="GO" id="GO:0005886">
    <property type="term" value="C:plasma membrane"/>
    <property type="evidence" value="ECO:0007669"/>
    <property type="project" value="TreeGrafter"/>
</dbReference>
<evidence type="ECO:0000256" key="4">
    <source>
        <dbReference type="ARBA" id="ARBA00022989"/>
    </source>
</evidence>
<evidence type="ECO:0000313" key="8">
    <source>
        <dbReference type="Proteomes" id="UP000294855"/>
    </source>
</evidence>
<proteinExistence type="inferred from homology"/>
<dbReference type="GO" id="GO:0015360">
    <property type="term" value="F:acetate:proton symporter activity"/>
    <property type="evidence" value="ECO:0007669"/>
    <property type="project" value="TreeGrafter"/>
</dbReference>
<keyword evidence="3 6" id="KW-0812">Transmembrane</keyword>
<feature type="transmembrane region" description="Helical" evidence="6">
    <location>
        <begin position="105"/>
        <end position="123"/>
    </location>
</feature>
<dbReference type="OrthoDB" id="53209at2157"/>
<accession>A0A484F707</accession>
<dbReference type="PANTHER" id="PTHR30178">
    <property type="entry name" value="INNER MEMBRANE PROTEIN YAAH"/>
    <property type="match status" value="1"/>
</dbReference>
<dbReference type="InterPro" id="IPR047623">
    <property type="entry name" value="SatP"/>
</dbReference>
<dbReference type="PANTHER" id="PTHR30178:SF3">
    <property type="entry name" value="SUCCINATE-ACETATE_PROTON SYMPORTER SATP"/>
    <property type="match status" value="1"/>
</dbReference>
<dbReference type="InterPro" id="IPR000791">
    <property type="entry name" value="Gpr1/Fun34/SatP-like"/>
</dbReference>
<feature type="transmembrane region" description="Helical" evidence="6">
    <location>
        <begin position="46"/>
        <end position="66"/>
    </location>
</feature>
<protein>
    <submittedName>
        <fullName evidence="7">Uncharacterized protein</fullName>
    </submittedName>
</protein>
<feature type="transmembrane region" description="Helical" evidence="6">
    <location>
        <begin position="130"/>
        <end position="150"/>
    </location>
</feature>
<dbReference type="RefSeq" id="WP_133516914.1">
    <property type="nucleotide sequence ID" value="NZ_JAHDUW010000005.1"/>
</dbReference>
<evidence type="ECO:0000256" key="6">
    <source>
        <dbReference type="SAM" id="Phobius"/>
    </source>
</evidence>
<dbReference type="EMBL" id="SNYS01000006">
    <property type="protein sequence ID" value="TDQ70093.1"/>
    <property type="molecule type" value="Genomic_DNA"/>
</dbReference>
<dbReference type="GO" id="GO:0071422">
    <property type="term" value="P:succinate transmembrane transport"/>
    <property type="evidence" value="ECO:0007669"/>
    <property type="project" value="TreeGrafter"/>
</dbReference>
<comment type="caution">
    <text evidence="7">The sequence shown here is derived from an EMBL/GenBank/DDBJ whole genome shotgun (WGS) entry which is preliminary data.</text>
</comment>
<keyword evidence="4 6" id="KW-1133">Transmembrane helix</keyword>
<feature type="transmembrane region" description="Helical" evidence="6">
    <location>
        <begin position="75"/>
        <end position="93"/>
    </location>
</feature>
<sequence length="189" mass="20045">MSESEQVVRICDSWATPGALGLTGFSMTTLMLAFFDLGLFGDALALISMSIFVGGIAQFCAGLMAFKKGNTFETVAFCAFGSFWISFAYILIAPFGSDPASATSIGIYLLIWALLAGSMLFGVIKLKAKFLIAVFALLALVFIVTAIFYFTGIAIVATIAGILALILGLVAFYTAMTIVLNECGYKLPC</sequence>
<reference evidence="7 8" key="1">
    <citation type="submission" date="2019-03" db="EMBL/GenBank/DDBJ databases">
        <title>Genomic Encyclopedia of Type Strains, Phase IV (KMG-IV): sequencing the most valuable type-strain genomes for metagenomic binning, comparative biology and taxonomic classification.</title>
        <authorList>
            <person name="Goeker M."/>
        </authorList>
    </citation>
    <scope>NUCLEOTIDE SEQUENCE [LARGE SCALE GENOMIC DNA]</scope>
    <source>
        <strain evidence="7 8">DSM 13328</strain>
    </source>
</reference>
<feature type="transmembrane region" description="Helical" evidence="6">
    <location>
        <begin position="156"/>
        <end position="180"/>
    </location>
</feature>
<name>A0A484F707_9EURY</name>
<evidence type="ECO:0000256" key="5">
    <source>
        <dbReference type="ARBA" id="ARBA00023136"/>
    </source>
</evidence>
<dbReference type="Pfam" id="PF01184">
    <property type="entry name" value="Gpr1_Fun34_YaaH"/>
    <property type="match status" value="1"/>
</dbReference>
<evidence type="ECO:0000256" key="2">
    <source>
        <dbReference type="ARBA" id="ARBA00005587"/>
    </source>
</evidence>
<organism evidence="7 8">
    <name type="scientific">Methanimicrococcus blatticola</name>
    <dbReference type="NCBI Taxonomy" id="91560"/>
    <lineage>
        <taxon>Archaea</taxon>
        <taxon>Methanobacteriati</taxon>
        <taxon>Methanobacteriota</taxon>
        <taxon>Stenosarchaea group</taxon>
        <taxon>Methanomicrobia</taxon>
        <taxon>Methanosarcinales</taxon>
        <taxon>Methanosarcinaceae</taxon>
        <taxon>Methanimicrococcus</taxon>
    </lineage>
</organism>
<gene>
    <name evidence="7" type="ORF">C7391_0428</name>
</gene>